<gene>
    <name evidence="6" type="ORF">DDZ13_07410</name>
</gene>
<dbReference type="InterPro" id="IPR002104">
    <property type="entry name" value="Integrase_catalytic"/>
</dbReference>
<dbReference type="CDD" id="cd01189">
    <property type="entry name" value="INT_ICEBs1_C_like"/>
    <property type="match status" value="1"/>
</dbReference>
<evidence type="ECO:0000256" key="3">
    <source>
        <dbReference type="ARBA" id="ARBA00023125"/>
    </source>
</evidence>
<dbReference type="SUPFAM" id="SSF56349">
    <property type="entry name" value="DNA breaking-rejoining enzymes"/>
    <property type="match status" value="1"/>
</dbReference>
<evidence type="ECO:0000256" key="4">
    <source>
        <dbReference type="ARBA" id="ARBA00023172"/>
    </source>
</evidence>
<dbReference type="InterPro" id="IPR010998">
    <property type="entry name" value="Integrase_recombinase_N"/>
</dbReference>
<evidence type="ECO:0000259" key="5">
    <source>
        <dbReference type="PROSITE" id="PS51898"/>
    </source>
</evidence>
<dbReference type="GO" id="GO:0003677">
    <property type="term" value="F:DNA binding"/>
    <property type="evidence" value="ECO:0007669"/>
    <property type="project" value="UniProtKB-KW"/>
</dbReference>
<feature type="domain" description="Tyr recombinase" evidence="5">
    <location>
        <begin position="179"/>
        <end position="355"/>
    </location>
</feature>
<dbReference type="PROSITE" id="PS51898">
    <property type="entry name" value="TYR_RECOMBINASE"/>
    <property type="match status" value="1"/>
</dbReference>
<comment type="caution">
    <text evidence="6">The sequence shown here is derived from an EMBL/GenBank/DDBJ whole genome shotgun (WGS) entry which is preliminary data.</text>
</comment>
<dbReference type="InParanoid" id="A0A317ZLU2"/>
<comment type="similarity">
    <text evidence="1">Belongs to the 'phage' integrase family.</text>
</comment>
<dbReference type="InterPro" id="IPR004107">
    <property type="entry name" value="Integrase_SAM-like_N"/>
</dbReference>
<keyword evidence="3" id="KW-0238">DNA-binding</keyword>
<evidence type="ECO:0000313" key="7">
    <source>
        <dbReference type="Proteomes" id="UP000247099"/>
    </source>
</evidence>
<dbReference type="GO" id="GO:0015074">
    <property type="term" value="P:DNA integration"/>
    <property type="evidence" value="ECO:0007669"/>
    <property type="project" value="UniProtKB-KW"/>
</dbReference>
<dbReference type="Gene3D" id="1.10.443.10">
    <property type="entry name" value="Intergrase catalytic core"/>
    <property type="match status" value="1"/>
</dbReference>
<dbReference type="InterPro" id="IPR050808">
    <property type="entry name" value="Phage_Integrase"/>
</dbReference>
<reference evidence="6 7" key="1">
    <citation type="submission" date="2018-05" db="EMBL/GenBank/DDBJ databases">
        <title>Coraliomargarita sinensis sp. nov., isolated from a marine solar saltern.</title>
        <authorList>
            <person name="Zhou L.Y."/>
        </authorList>
    </citation>
    <scope>NUCLEOTIDE SEQUENCE [LARGE SCALE GENOMIC DNA]</scope>
    <source>
        <strain evidence="6 7">WN38</strain>
    </source>
</reference>
<dbReference type="InterPro" id="IPR013762">
    <property type="entry name" value="Integrase-like_cat_sf"/>
</dbReference>
<dbReference type="EMBL" id="QHJQ01000004">
    <property type="protein sequence ID" value="PXA04351.1"/>
    <property type="molecule type" value="Genomic_DNA"/>
</dbReference>
<dbReference type="InterPro" id="IPR011010">
    <property type="entry name" value="DNA_brk_join_enz"/>
</dbReference>
<dbReference type="AlphaFoldDB" id="A0A317ZLU2"/>
<dbReference type="FunCoup" id="A0A317ZLU2">
    <property type="interactions" value="43"/>
</dbReference>
<sequence>MKNSSAATEKENTPEFVRVAECLYRNTSSGRYYALVKRSGRQIRKSLKTQDRKLAERRLKEFHASIGRTDVDSGSRQIQFEELGQQWLEVHNASLKPSSADRNERCFKQLLPYFKGSRVADIRRADCQTWEVKRGKHLNSSTYNKEMEVLKGILEYGIERGVILENPANILKRRRIQSKAIVIPTHEEFEKLLAGIAKLDGRAKEAANLVQLLAYSGMRLGEAINIQWNEVDFKKGRFTVSGGEVGTKNHETRIVPLFPRLKEFLKKLYHQKQPQGGEKIIGIESAKKALIASCKSQNLPHFTHHCMRHYFVSNAIEKGIDFKTIAAWVGHKDGGLLVAKTYGHLRDTHSFEMAKLMT</sequence>
<keyword evidence="7" id="KW-1185">Reference proteome</keyword>
<proteinExistence type="inferred from homology"/>
<dbReference type="PANTHER" id="PTHR30629">
    <property type="entry name" value="PROPHAGE INTEGRASE"/>
    <property type="match status" value="1"/>
</dbReference>
<dbReference type="Gene3D" id="1.10.150.130">
    <property type="match status" value="1"/>
</dbReference>
<dbReference type="GO" id="GO:0006310">
    <property type="term" value="P:DNA recombination"/>
    <property type="evidence" value="ECO:0007669"/>
    <property type="project" value="UniProtKB-KW"/>
</dbReference>
<evidence type="ECO:0000256" key="2">
    <source>
        <dbReference type="ARBA" id="ARBA00022908"/>
    </source>
</evidence>
<keyword evidence="2" id="KW-0229">DNA integration</keyword>
<protein>
    <recommendedName>
        <fullName evidence="5">Tyr recombinase domain-containing protein</fullName>
    </recommendedName>
</protein>
<organism evidence="6 7">
    <name type="scientific">Coraliomargarita sinensis</name>
    <dbReference type="NCBI Taxonomy" id="2174842"/>
    <lineage>
        <taxon>Bacteria</taxon>
        <taxon>Pseudomonadati</taxon>
        <taxon>Verrucomicrobiota</taxon>
        <taxon>Opitutia</taxon>
        <taxon>Puniceicoccales</taxon>
        <taxon>Coraliomargaritaceae</taxon>
        <taxon>Coraliomargarita</taxon>
    </lineage>
</organism>
<keyword evidence="4" id="KW-0233">DNA recombination</keyword>
<evidence type="ECO:0000313" key="6">
    <source>
        <dbReference type="EMBL" id="PXA04351.1"/>
    </source>
</evidence>
<name>A0A317ZLU2_9BACT</name>
<dbReference type="Pfam" id="PF00589">
    <property type="entry name" value="Phage_integrase"/>
    <property type="match status" value="1"/>
</dbReference>
<dbReference type="PANTHER" id="PTHR30629:SF6">
    <property type="entry name" value="PROPHAGE INTEGRASE INTA-RELATED"/>
    <property type="match status" value="1"/>
</dbReference>
<dbReference type="Pfam" id="PF14659">
    <property type="entry name" value="Phage_int_SAM_3"/>
    <property type="match status" value="1"/>
</dbReference>
<evidence type="ECO:0000256" key="1">
    <source>
        <dbReference type="ARBA" id="ARBA00008857"/>
    </source>
</evidence>
<accession>A0A317ZLU2</accession>
<dbReference type="Proteomes" id="UP000247099">
    <property type="component" value="Unassembled WGS sequence"/>
</dbReference>